<dbReference type="InterPro" id="IPR036259">
    <property type="entry name" value="MFS_trans_sf"/>
</dbReference>
<feature type="transmembrane region" description="Helical" evidence="7">
    <location>
        <begin position="28"/>
        <end position="51"/>
    </location>
</feature>
<gene>
    <name evidence="8" type="ORF">DFH08DRAFT_691355</name>
</gene>
<dbReference type="Proteomes" id="UP001218218">
    <property type="component" value="Unassembled WGS sequence"/>
</dbReference>
<feature type="transmembrane region" description="Helical" evidence="7">
    <location>
        <begin position="479"/>
        <end position="501"/>
    </location>
</feature>
<comment type="subcellular location">
    <subcellularLocation>
        <location evidence="1">Membrane</location>
        <topology evidence="1">Multi-pass membrane protein</topology>
    </subcellularLocation>
</comment>
<comment type="caution">
    <text evidence="8">The sequence shown here is derived from an EMBL/GenBank/DDBJ whole genome shotgun (WGS) entry which is preliminary data.</text>
</comment>
<dbReference type="InterPro" id="IPR005829">
    <property type="entry name" value="Sugar_transporter_CS"/>
</dbReference>
<dbReference type="SUPFAM" id="SSF103473">
    <property type="entry name" value="MFS general substrate transporter"/>
    <property type="match status" value="1"/>
</dbReference>
<dbReference type="PANTHER" id="PTHR23504">
    <property type="entry name" value="MAJOR FACILITATOR SUPERFAMILY DOMAIN-CONTAINING PROTEIN 10"/>
    <property type="match status" value="1"/>
</dbReference>
<dbReference type="PANTHER" id="PTHR23504:SF15">
    <property type="entry name" value="MAJOR FACILITATOR SUPERFAMILY (MFS) PROFILE DOMAIN-CONTAINING PROTEIN"/>
    <property type="match status" value="1"/>
</dbReference>
<name>A0AAD7EX45_9AGAR</name>
<accession>A0AAD7EX45</accession>
<evidence type="ECO:0000313" key="9">
    <source>
        <dbReference type="Proteomes" id="UP001218218"/>
    </source>
</evidence>
<keyword evidence="2" id="KW-0813">Transport</keyword>
<keyword evidence="5 7" id="KW-0472">Membrane</keyword>
<evidence type="ECO:0000256" key="4">
    <source>
        <dbReference type="ARBA" id="ARBA00022989"/>
    </source>
</evidence>
<dbReference type="PROSITE" id="PS00216">
    <property type="entry name" value="SUGAR_TRANSPORT_1"/>
    <property type="match status" value="1"/>
</dbReference>
<sequence length="523" mass="56432">MHEQAEDDSVTRSQSHDEPVKPTPIPKFQLFIILLIQFAEPITALVIYPFVVQFVRETGITGGDETKTGFYAGMLASPLQFSPFPVFSDFQESSFFLAECLTMYQLGRVSDIYGRRPVLLFGPLGLGLAVLGFGLSTSFWMLLGFRCAQGAFNGNLGVAKTVMNEISDPSNVADILALVCLLFFARCSLILACSPFMGGVLANAAVKWPDTLGKIALLRAHPYFLPCAVAASVAFISFAFAFFGLRETLPSIVERDKRRRNEPLSETDPLLVVEDATPTPALADESESGVENVPPLRGLLTRDVYIAILNYRMLCLCDMAHDSLLPLMYSTPIALGGLGLEPFDIGLILGLCGVSNAIVQALLEGCVIRYFGARHISINGFCALALVFTIYPVLSLLARRAGCVDKWVVAGVVCQLSCSFAMYFSYGASMLFIMDSAPNLASVGSVTRLSQMAGTVFRSVAPSIAFSLFALSVKHNVAGGYLVYIGLVGLTGCALRCAMLLPRRMKSDWEADSGAEAEVVGES</sequence>
<feature type="region of interest" description="Disordered" evidence="6">
    <location>
        <begin position="1"/>
        <end position="21"/>
    </location>
</feature>
<feature type="transmembrane region" description="Helical" evidence="7">
    <location>
        <begin position="223"/>
        <end position="245"/>
    </location>
</feature>
<evidence type="ECO:0000256" key="3">
    <source>
        <dbReference type="ARBA" id="ARBA00022692"/>
    </source>
</evidence>
<proteinExistence type="predicted"/>
<feature type="transmembrane region" description="Helical" evidence="7">
    <location>
        <begin position="118"/>
        <end position="143"/>
    </location>
</feature>
<reference evidence="8" key="1">
    <citation type="submission" date="2023-03" db="EMBL/GenBank/DDBJ databases">
        <title>Massive genome expansion in bonnet fungi (Mycena s.s.) driven by repeated elements and novel gene families across ecological guilds.</title>
        <authorList>
            <consortium name="Lawrence Berkeley National Laboratory"/>
            <person name="Harder C.B."/>
            <person name="Miyauchi S."/>
            <person name="Viragh M."/>
            <person name="Kuo A."/>
            <person name="Thoen E."/>
            <person name="Andreopoulos B."/>
            <person name="Lu D."/>
            <person name="Skrede I."/>
            <person name="Drula E."/>
            <person name="Henrissat B."/>
            <person name="Morin E."/>
            <person name="Kohler A."/>
            <person name="Barry K."/>
            <person name="LaButti K."/>
            <person name="Morin E."/>
            <person name="Salamov A."/>
            <person name="Lipzen A."/>
            <person name="Mereny Z."/>
            <person name="Hegedus B."/>
            <person name="Baldrian P."/>
            <person name="Stursova M."/>
            <person name="Weitz H."/>
            <person name="Taylor A."/>
            <person name="Grigoriev I.V."/>
            <person name="Nagy L.G."/>
            <person name="Martin F."/>
            <person name="Kauserud H."/>
        </authorList>
    </citation>
    <scope>NUCLEOTIDE SEQUENCE</scope>
    <source>
        <strain evidence="8">CBHHK002</strain>
    </source>
</reference>
<evidence type="ECO:0000256" key="7">
    <source>
        <dbReference type="SAM" id="Phobius"/>
    </source>
</evidence>
<keyword evidence="9" id="KW-1185">Reference proteome</keyword>
<organism evidence="8 9">
    <name type="scientific">Mycena albidolilacea</name>
    <dbReference type="NCBI Taxonomy" id="1033008"/>
    <lineage>
        <taxon>Eukaryota</taxon>
        <taxon>Fungi</taxon>
        <taxon>Dikarya</taxon>
        <taxon>Basidiomycota</taxon>
        <taxon>Agaricomycotina</taxon>
        <taxon>Agaricomycetes</taxon>
        <taxon>Agaricomycetidae</taxon>
        <taxon>Agaricales</taxon>
        <taxon>Marasmiineae</taxon>
        <taxon>Mycenaceae</taxon>
        <taxon>Mycena</taxon>
    </lineage>
</organism>
<feature type="transmembrane region" description="Helical" evidence="7">
    <location>
        <begin position="407"/>
        <end position="434"/>
    </location>
</feature>
<evidence type="ECO:0000256" key="2">
    <source>
        <dbReference type="ARBA" id="ARBA00022448"/>
    </source>
</evidence>
<keyword evidence="3 7" id="KW-0812">Transmembrane</keyword>
<dbReference type="InterPro" id="IPR011701">
    <property type="entry name" value="MFS"/>
</dbReference>
<dbReference type="GO" id="GO:0022857">
    <property type="term" value="F:transmembrane transporter activity"/>
    <property type="evidence" value="ECO:0007669"/>
    <property type="project" value="InterPro"/>
</dbReference>
<dbReference type="Gene3D" id="1.20.1250.20">
    <property type="entry name" value="MFS general substrate transporter like domains"/>
    <property type="match status" value="1"/>
</dbReference>
<evidence type="ECO:0000256" key="6">
    <source>
        <dbReference type="SAM" id="MobiDB-lite"/>
    </source>
</evidence>
<evidence type="ECO:0000256" key="5">
    <source>
        <dbReference type="ARBA" id="ARBA00023136"/>
    </source>
</evidence>
<dbReference type="AlphaFoldDB" id="A0AAD7EX45"/>
<dbReference type="GO" id="GO:0016020">
    <property type="term" value="C:membrane"/>
    <property type="evidence" value="ECO:0007669"/>
    <property type="project" value="UniProtKB-SubCell"/>
</dbReference>
<dbReference type="EMBL" id="JARIHO010000010">
    <property type="protein sequence ID" value="KAJ7354091.1"/>
    <property type="molecule type" value="Genomic_DNA"/>
</dbReference>
<evidence type="ECO:0000313" key="8">
    <source>
        <dbReference type="EMBL" id="KAJ7354091.1"/>
    </source>
</evidence>
<feature type="transmembrane region" description="Helical" evidence="7">
    <location>
        <begin position="375"/>
        <end position="395"/>
    </location>
</feature>
<evidence type="ECO:0000256" key="1">
    <source>
        <dbReference type="ARBA" id="ARBA00004141"/>
    </source>
</evidence>
<keyword evidence="4 7" id="KW-1133">Transmembrane helix</keyword>
<feature type="transmembrane region" description="Helical" evidence="7">
    <location>
        <begin position="175"/>
        <end position="202"/>
    </location>
</feature>
<protein>
    <submittedName>
        <fullName evidence="8">Major facilitator superfamily domain-containing protein</fullName>
    </submittedName>
</protein>
<dbReference type="Pfam" id="PF07690">
    <property type="entry name" value="MFS_1"/>
    <property type="match status" value="1"/>
</dbReference>